<feature type="chain" id="PRO_5022849390" evidence="1">
    <location>
        <begin position="24"/>
        <end position="199"/>
    </location>
</feature>
<evidence type="ECO:0000256" key="1">
    <source>
        <dbReference type="SAM" id="SignalP"/>
    </source>
</evidence>
<gene>
    <name evidence="2" type="ORF">FocTR4_00012221</name>
</gene>
<dbReference type="Proteomes" id="UP000321331">
    <property type="component" value="Unassembled WGS sequence"/>
</dbReference>
<evidence type="ECO:0000313" key="3">
    <source>
        <dbReference type="Proteomes" id="UP000321331"/>
    </source>
</evidence>
<organism evidence="2 3">
    <name type="scientific">Fusarium oxysporum f. sp. cubense</name>
    <dbReference type="NCBI Taxonomy" id="61366"/>
    <lineage>
        <taxon>Eukaryota</taxon>
        <taxon>Fungi</taxon>
        <taxon>Dikarya</taxon>
        <taxon>Ascomycota</taxon>
        <taxon>Pezizomycotina</taxon>
        <taxon>Sordariomycetes</taxon>
        <taxon>Hypocreomycetidae</taxon>
        <taxon>Hypocreales</taxon>
        <taxon>Nectriaceae</taxon>
        <taxon>Fusarium</taxon>
        <taxon>Fusarium oxysporum species complex</taxon>
    </lineage>
</organism>
<proteinExistence type="predicted"/>
<protein>
    <submittedName>
        <fullName evidence="2">Uncharacterized protein</fullName>
    </submittedName>
</protein>
<dbReference type="AlphaFoldDB" id="A0A5C6SHV4"/>
<sequence length="199" mass="21712">MESYKSLMSLLLLFTHLAHLAQAVEYKWVFTYGDPNSNVVCHAGFSIFLHTQRPYNAPSAKLIFVECATNGGDPGHSSTTVLSLSGSQAPQIYITPLDPHTSRGDVGFEIGINQPALNFADRTIPAMNPRVNMYTTGTGVFLGHCSYRQGAIQLAQYNGQAEIPYTPLPTHDDCPAGTSQDRTQSIGRWLLCQLGCGKF</sequence>
<accession>A0A5C6SHV4</accession>
<name>A0A5C6SHV4_FUSOC</name>
<dbReference type="EMBL" id="VMNF01000014">
    <property type="protein sequence ID" value="TXB97627.1"/>
    <property type="molecule type" value="Genomic_DNA"/>
</dbReference>
<comment type="caution">
    <text evidence="2">The sequence shown here is derived from an EMBL/GenBank/DDBJ whole genome shotgun (WGS) entry which is preliminary data.</text>
</comment>
<evidence type="ECO:0000313" key="2">
    <source>
        <dbReference type="EMBL" id="TXB97627.1"/>
    </source>
</evidence>
<keyword evidence="1" id="KW-0732">Signal</keyword>
<feature type="signal peptide" evidence="1">
    <location>
        <begin position="1"/>
        <end position="23"/>
    </location>
</feature>
<reference evidence="2 3" key="1">
    <citation type="submission" date="2019-07" db="EMBL/GenBank/DDBJ databases">
        <title>The First High-Quality Draft Genome Sequence of the Causal Agent of the Current Panama Disease Epidemic.</title>
        <authorList>
            <person name="Warmington R.J."/>
            <person name="Kay W."/>
            <person name="Jeffries A."/>
            <person name="Bebber D."/>
            <person name="Moore K."/>
            <person name="Studholme D.J."/>
        </authorList>
    </citation>
    <scope>NUCLEOTIDE SEQUENCE [LARGE SCALE GENOMIC DNA]</scope>
    <source>
        <strain evidence="2 3">TR4</strain>
    </source>
</reference>